<keyword evidence="4" id="KW-1185">Reference proteome</keyword>
<name>A0A9N8DDT1_9STRA</name>
<feature type="compositionally biased region" description="Acidic residues" evidence="1">
    <location>
        <begin position="456"/>
        <end position="482"/>
    </location>
</feature>
<dbReference type="Proteomes" id="UP001153069">
    <property type="component" value="Unassembled WGS sequence"/>
</dbReference>
<feature type="compositionally biased region" description="Polar residues" evidence="1">
    <location>
        <begin position="155"/>
        <end position="164"/>
    </location>
</feature>
<accession>A0A9N8DDT1</accession>
<sequence length="1462" mass="161207">MKLSVYSIVLLFLCIWLSFLSASAAEETASSGSSTENSSGSLRIPAAGGFLRGDKNGESHRIDVTEVNDNISELSLQERAVALSNLLQDFDNNAALLKDIKHQVESPDNELKQIGHPDVSTAVDQVQAARKPLLDAVEQIRRVLLVKPKEDNKQDYSGSCGSPNQRKENRSHFAQYTSTYNSFRSESFAQDTGTHLHSHVRSIHDALANGDHGFMKKTFNSLLHRHKRHLKEKRRPRRLTKNQQCKLLKECAGRLSLYDLYVYSHSDDIDPITGDVDDNVVSFVEPNWKIKYEKIQDLVQELRPISASERRTAETTCDTSEERTCGDGTVVTRVPPSCDFADCPAETAPDDTDAPPLTESEAESEAESDTNPEIESDTAPEADPETADAVLDDTDASPTVSQADPEADPGTTPEVEAGPTQPEAESETAPEAESETTPEAEPNVGAEDDPKPQPEAESDFEPETIPEAEPEAEVETEPEADPAEPGAEPDVIQDPPPPPAEPDAESDAGESDTASESLDNPPEEPPEDAYEYATCDELLGHFHRVVEHNDVPELQPATVSQVCLAEGTTAYVKLSAAASSAANLKHIASVKTAFEESYRGGKVLGAEWERVQFEYPKSWYTGTGEVYEWRQLKARDISVGADNTVVAVDESGFPYKYQGTKHWSRLGNVGFLHQVEVVNSNTIFGRDSSGLVHKYDWRAYKWNRLSVLWTDGIGVQWITACSSEELYAVKNGEVVKYNKDSRKFERPGGKKFSNAREISISADCKVLWMIDTNKIPRTILPKQGYKFATPREQTRLSHISGGSTSKLAWGVNGDGQVYSTLDQGKNWPRDEDLNTPGTSVFLSRIAAGTPLETWGRHGSNVVRRRRAHDNYVQEIRDRLSILIEAFLLEVIDCAEDLHNHAKWTRTDFDEEFVFGLGGQTPKGKVADIRVPIAVDASNRNKYGLIKNLDSPAFEFETFNDVMNKFEACADKQMPELNRLVVLALTNTNRETAENLFVEAFQGYADDLTEECISNSFSLFDDALSLVFGGKPSPGFICGIREAVVDQNKPFPGKCCLDAPFQLESDDWGHPYDCAVECHQFGPLFSGMSVEACEAHGGTFCPEPTDCTELRECLSKEVAWAKDNDMFAYEKYLNDAPNNFTDTTSAKECGLLRAYFGFDETFINDKQVCRDVEQLKHTRDFAFLDEYFSQGSSEELGGGGGEECNCEVPSKPELVFTAPDRTWSSSKPVVNGQTWKATNFALKNSKEALTFAKGSTDAFKCPEGPFYIQNICMAIQNVSSALLGAILLVLEKVVAISEHTYEEMATINAVSEIKISENLAALVMNMGELAEYFNSGGRMRRNLLAAGDGDTSIPAEVKVDLQVEIVSSENPRAFLSIATLQGSEQTPDSFELWVFDMTEEDYVPVSAFSTTQIQPGSTLIKIPEEVVGQVFTLKVGIVNQDFPTNGLANATTLISFRSQSKGA</sequence>
<evidence type="ECO:0000313" key="3">
    <source>
        <dbReference type="EMBL" id="CAB9501422.1"/>
    </source>
</evidence>
<proteinExistence type="predicted"/>
<feature type="compositionally biased region" description="Acidic residues" evidence="1">
    <location>
        <begin position="424"/>
        <end position="438"/>
    </location>
</feature>
<protein>
    <submittedName>
        <fullName evidence="3">Activity domain protein</fullName>
    </submittedName>
</protein>
<reference evidence="3" key="1">
    <citation type="submission" date="2020-06" db="EMBL/GenBank/DDBJ databases">
        <authorList>
            <consortium name="Plant Systems Biology data submission"/>
        </authorList>
    </citation>
    <scope>NUCLEOTIDE SEQUENCE</scope>
    <source>
        <strain evidence="3">D6</strain>
    </source>
</reference>
<feature type="region of interest" description="Disordered" evidence="1">
    <location>
        <begin position="308"/>
        <end position="528"/>
    </location>
</feature>
<feature type="signal peptide" evidence="2">
    <location>
        <begin position="1"/>
        <end position="25"/>
    </location>
</feature>
<organism evidence="3 4">
    <name type="scientific">Seminavis robusta</name>
    <dbReference type="NCBI Taxonomy" id="568900"/>
    <lineage>
        <taxon>Eukaryota</taxon>
        <taxon>Sar</taxon>
        <taxon>Stramenopiles</taxon>
        <taxon>Ochrophyta</taxon>
        <taxon>Bacillariophyta</taxon>
        <taxon>Bacillariophyceae</taxon>
        <taxon>Bacillariophycidae</taxon>
        <taxon>Naviculales</taxon>
        <taxon>Naviculaceae</taxon>
        <taxon>Seminavis</taxon>
    </lineage>
</organism>
<feature type="region of interest" description="Disordered" evidence="1">
    <location>
        <begin position="151"/>
        <end position="170"/>
    </location>
</feature>
<dbReference type="EMBL" id="CAICTM010000107">
    <property type="protein sequence ID" value="CAB9501422.1"/>
    <property type="molecule type" value="Genomic_DNA"/>
</dbReference>
<feature type="chain" id="PRO_5040318338" evidence="2">
    <location>
        <begin position="26"/>
        <end position="1462"/>
    </location>
</feature>
<evidence type="ECO:0000256" key="2">
    <source>
        <dbReference type="SAM" id="SignalP"/>
    </source>
</evidence>
<feature type="compositionally biased region" description="Low complexity" evidence="1">
    <location>
        <begin position="483"/>
        <end position="493"/>
    </location>
</feature>
<evidence type="ECO:0000313" key="4">
    <source>
        <dbReference type="Proteomes" id="UP001153069"/>
    </source>
</evidence>
<evidence type="ECO:0000256" key="1">
    <source>
        <dbReference type="SAM" id="MobiDB-lite"/>
    </source>
</evidence>
<comment type="caution">
    <text evidence="3">The sequence shown here is derived from an EMBL/GenBank/DDBJ whole genome shotgun (WGS) entry which is preliminary data.</text>
</comment>
<feature type="compositionally biased region" description="Acidic residues" evidence="1">
    <location>
        <begin position="360"/>
        <end position="395"/>
    </location>
</feature>
<gene>
    <name evidence="3" type="ORF">SEMRO_108_G054220.1</name>
</gene>
<keyword evidence="2" id="KW-0732">Signal</keyword>